<feature type="domain" description="4Fe-4S ferredoxin-type" evidence="5">
    <location>
        <begin position="290"/>
        <end position="355"/>
    </location>
</feature>
<organism evidence="6">
    <name type="scientific">uncultured bacterium contig00094</name>
    <dbReference type="NCBI Taxonomy" id="1181565"/>
    <lineage>
        <taxon>Bacteria</taxon>
        <taxon>environmental samples</taxon>
    </lineage>
</organism>
<dbReference type="SUPFAM" id="SSF51430">
    <property type="entry name" value="NAD(P)-linked oxidoreductase"/>
    <property type="match status" value="1"/>
</dbReference>
<evidence type="ECO:0000313" key="6">
    <source>
        <dbReference type="EMBL" id="AGS53867.1"/>
    </source>
</evidence>
<keyword evidence="3" id="KW-0411">Iron-sulfur</keyword>
<sequence>MTDLFDIPKLGFGLMRLPEKDGEIDLAALNGMVDEFLNNGFTYFDTAFVYHGGRSEKAFKSAVVKRYPREKFTIATKLPAWELKSKDDLQRIFDEQLSRTGAGYFDFYLLHSIEEAHLKTYDKFDCWQWAQKMKEQGLIRHFGFSFHDTPELLDKALKEHPEVDFVQLQINYIDWENKIVHSGGCYNTARKHNKPIFVMEPVKGGMLSSMRPELEEKLKAAAPKLSIASWAMRYCLSLEGVAVVLSGMSTMEQVADNIATVKNFAPFSQREKICLDEVAKEYLSTPIIGCTGCKYCVEGCPANINIPGIISAYNTILTYGDHMRPHFYYGAITGGGGKAGSCAKCSQCESVCPQHLQITEILEKASGVFDKKR</sequence>
<accession>A0A806KGZ7</accession>
<dbReference type="InterPro" id="IPR023210">
    <property type="entry name" value="NADP_OxRdtase_dom"/>
</dbReference>
<dbReference type="PROSITE" id="PS00198">
    <property type="entry name" value="4FE4S_FER_1"/>
    <property type="match status" value="2"/>
</dbReference>
<dbReference type="SUPFAM" id="SSF46548">
    <property type="entry name" value="alpha-helical ferredoxin"/>
    <property type="match status" value="1"/>
</dbReference>
<dbReference type="Pfam" id="PF00248">
    <property type="entry name" value="Aldo_ket_red"/>
    <property type="match status" value="1"/>
</dbReference>
<dbReference type="InterPro" id="IPR017900">
    <property type="entry name" value="4Fe4S_Fe_S_CS"/>
</dbReference>
<dbReference type="GO" id="GO:0046872">
    <property type="term" value="F:metal ion binding"/>
    <property type="evidence" value="ECO:0007669"/>
    <property type="project" value="UniProtKB-KW"/>
</dbReference>
<dbReference type="GO" id="GO:0051536">
    <property type="term" value="F:iron-sulfur cluster binding"/>
    <property type="evidence" value="ECO:0007669"/>
    <property type="project" value="UniProtKB-KW"/>
</dbReference>
<evidence type="ECO:0000259" key="5">
    <source>
        <dbReference type="Pfam" id="PF13187"/>
    </source>
</evidence>
<name>A0A806KGZ7_9BACT</name>
<dbReference type="InterPro" id="IPR017896">
    <property type="entry name" value="4Fe4S_Fe-S-bd"/>
</dbReference>
<dbReference type="CDD" id="cd19096">
    <property type="entry name" value="AKR_Fe-S_oxidoreductase"/>
    <property type="match status" value="1"/>
</dbReference>
<protein>
    <submittedName>
        <fullName evidence="6">Fe-S oxidoreductase</fullName>
    </submittedName>
</protein>
<dbReference type="InterPro" id="IPR053135">
    <property type="entry name" value="AKR2_Oxidoreductase"/>
</dbReference>
<keyword evidence="2" id="KW-0408">Iron</keyword>
<evidence type="ECO:0000259" key="4">
    <source>
        <dbReference type="Pfam" id="PF00248"/>
    </source>
</evidence>
<evidence type="ECO:0000256" key="3">
    <source>
        <dbReference type="ARBA" id="ARBA00023014"/>
    </source>
</evidence>
<keyword evidence="1" id="KW-0479">Metal-binding</keyword>
<evidence type="ECO:0000256" key="1">
    <source>
        <dbReference type="ARBA" id="ARBA00022723"/>
    </source>
</evidence>
<feature type="domain" description="NADP-dependent oxidoreductase" evidence="4">
    <location>
        <begin position="9"/>
        <end position="271"/>
    </location>
</feature>
<dbReference type="InterPro" id="IPR036812">
    <property type="entry name" value="NAD(P)_OxRdtase_dom_sf"/>
</dbReference>
<dbReference type="Gene3D" id="3.20.20.100">
    <property type="entry name" value="NADP-dependent oxidoreductase domain"/>
    <property type="match status" value="1"/>
</dbReference>
<dbReference type="EMBL" id="JQ844254">
    <property type="protein sequence ID" value="AGS53867.1"/>
    <property type="molecule type" value="Genomic_DNA"/>
</dbReference>
<dbReference type="PANTHER" id="PTHR43312">
    <property type="entry name" value="D-THREO-ALDOSE 1-DEHYDROGENASE"/>
    <property type="match status" value="1"/>
</dbReference>
<dbReference type="Pfam" id="PF13187">
    <property type="entry name" value="Fer4_9"/>
    <property type="match status" value="1"/>
</dbReference>
<dbReference type="PANTHER" id="PTHR43312:SF2">
    <property type="entry name" value="OXIDOREDUCTASE"/>
    <property type="match status" value="1"/>
</dbReference>
<dbReference type="AlphaFoldDB" id="A0A806KGZ7"/>
<reference evidence="6" key="1">
    <citation type="submission" date="2012-03" db="EMBL/GenBank/DDBJ databases">
        <title>Functional metagenomics reveals considerable lignocellulase gene clusters in the gut microbiome of a wood-feeding higher termite.</title>
        <authorList>
            <person name="Liu N."/>
        </authorList>
    </citation>
    <scope>NUCLEOTIDE SEQUENCE</scope>
</reference>
<proteinExistence type="predicted"/>
<evidence type="ECO:0000256" key="2">
    <source>
        <dbReference type="ARBA" id="ARBA00023004"/>
    </source>
</evidence>